<feature type="transmembrane region" description="Helical" evidence="2">
    <location>
        <begin position="146"/>
        <end position="165"/>
    </location>
</feature>
<evidence type="ECO:0000256" key="2">
    <source>
        <dbReference type="SAM" id="Phobius"/>
    </source>
</evidence>
<dbReference type="EMBL" id="LR796563">
    <property type="protein sequence ID" value="CAB4151918.1"/>
    <property type="molecule type" value="Genomic_DNA"/>
</dbReference>
<evidence type="ECO:0000256" key="1">
    <source>
        <dbReference type="SAM" id="MobiDB-lite"/>
    </source>
</evidence>
<name>A0A6J5MZD0_9CAUD</name>
<feature type="compositionally biased region" description="Polar residues" evidence="1">
    <location>
        <begin position="7"/>
        <end position="25"/>
    </location>
</feature>
<keyword evidence="2" id="KW-0472">Membrane</keyword>
<reference evidence="3" key="1">
    <citation type="submission" date="2020-04" db="EMBL/GenBank/DDBJ databases">
        <authorList>
            <person name="Chiriac C."/>
            <person name="Salcher M."/>
            <person name="Ghai R."/>
            <person name="Kavagutti S V."/>
        </authorList>
    </citation>
    <scope>NUCLEOTIDE SEQUENCE</scope>
</reference>
<organism evidence="3">
    <name type="scientific">uncultured Caudovirales phage</name>
    <dbReference type="NCBI Taxonomy" id="2100421"/>
    <lineage>
        <taxon>Viruses</taxon>
        <taxon>Duplodnaviria</taxon>
        <taxon>Heunggongvirae</taxon>
        <taxon>Uroviricota</taxon>
        <taxon>Caudoviricetes</taxon>
        <taxon>Peduoviridae</taxon>
        <taxon>Maltschvirus</taxon>
        <taxon>Maltschvirus maltsch</taxon>
    </lineage>
</organism>
<protein>
    <submittedName>
        <fullName evidence="3">Uncharacterized protein</fullName>
    </submittedName>
</protein>
<feature type="transmembrane region" description="Helical" evidence="2">
    <location>
        <begin position="193"/>
        <end position="212"/>
    </location>
</feature>
<accession>A0A6J5MZD0</accession>
<sequence length="230" mass="24438">MLAGCASSPSLPKQPDAPTSESVVSTVGKEWDKADQKVAAAVTIARENAEKPEVVKAETTVALSYLPQASPEELALARQRAGKADQKDYAEAVAFGKNLLAKIDADWAKMEADQVEAKRVSQLKDARIADLTKQVEQAKKDAAQNIWTITGAALVVIGGLCCAFASVRAGVTIILTGMLCGAVPFIIESEYFGIIAGSTLAIGAGLGIWWLWDKVRDSVHSNDDQTPPKE</sequence>
<keyword evidence="2" id="KW-1133">Transmembrane helix</keyword>
<proteinExistence type="predicted"/>
<feature type="region of interest" description="Disordered" evidence="1">
    <location>
        <begin position="1"/>
        <end position="28"/>
    </location>
</feature>
<keyword evidence="2" id="KW-0812">Transmembrane</keyword>
<gene>
    <name evidence="3" type="ORF">UFOVP583_42</name>
</gene>
<evidence type="ECO:0000313" key="3">
    <source>
        <dbReference type="EMBL" id="CAB4151918.1"/>
    </source>
</evidence>